<keyword evidence="2" id="KW-1185">Reference proteome</keyword>
<dbReference type="EMBL" id="CCBP010000587">
    <property type="protein sequence ID" value="CDO77984.1"/>
    <property type="molecule type" value="Genomic_DNA"/>
</dbReference>
<accession>A0A060T0D1</accession>
<evidence type="ECO:0000313" key="1">
    <source>
        <dbReference type="EMBL" id="CDO77984.1"/>
    </source>
</evidence>
<evidence type="ECO:0000313" key="2">
    <source>
        <dbReference type="Proteomes" id="UP000029665"/>
    </source>
</evidence>
<proteinExistence type="predicted"/>
<name>A0A060T0D1_PYCCI</name>
<dbReference type="AlphaFoldDB" id="A0A060T0D1"/>
<sequence length="609" mass="69142">MDQLMDIDNANDDLPSLAAVLPLRQDPFSEAFLKDGMYVNTAGLPIAFSAGETLGRKAPFNAEAALSKAERTGSINFAEFASSAVEFEASMEPDQEVSEAITALEAMGFTDLGDEEDGNENIPIFDPHTQNNNPWWPYPNKAWFMIDLMDHQPRAPISDEQMKLFLWAMKECQTPGIPGFRALRTWQARRAQMMGFSPTHHTTALNNEYYANHPAELFRFNLANPLVRPHMSLYPEVAGPVSEFFHTNQMLAMDDASLDLGQLMWAEWSKAPHRHFYIKELARLQDDRFVIPLRWITVDSVESFDGISVTYSSADHMFSISTEGSLVRAPSSTLRDNCLDLKAQGYQFKFKGIGPNVWHRAYDCSLEQQVLFRIIPHILPADNPQQAEHCSHMTGKGSRPCRRCEVGGSVMECEQEDMYEQFFSGGAQRTVAGTIKDVREQLLVACLGVQDAVDQLQTKTGVKDKIAQYWIEKLIPQACDMQAIRMSHPETRDVRLRDLLLKGDERKIMKDTIKKEIQRELFQWLIEQPPSTYLEIPEGSASRGDIRPGDHYNPLLGVPGLDVHQDTPCEILHTYLLGVDKYVWHKTNTEWDKKNEQLFAVRLRASKID</sequence>
<organism evidence="1 2">
    <name type="scientific">Pycnoporus cinnabarinus</name>
    <name type="common">Cinnabar-red polypore</name>
    <name type="synonym">Trametes cinnabarina</name>
    <dbReference type="NCBI Taxonomy" id="5643"/>
    <lineage>
        <taxon>Eukaryota</taxon>
        <taxon>Fungi</taxon>
        <taxon>Dikarya</taxon>
        <taxon>Basidiomycota</taxon>
        <taxon>Agaricomycotina</taxon>
        <taxon>Agaricomycetes</taxon>
        <taxon>Polyporales</taxon>
        <taxon>Polyporaceae</taxon>
        <taxon>Trametes</taxon>
    </lineage>
</organism>
<protein>
    <submittedName>
        <fullName evidence="1">Uncharacterized protein</fullName>
    </submittedName>
</protein>
<reference evidence="1" key="1">
    <citation type="submission" date="2014-01" db="EMBL/GenBank/DDBJ databases">
        <title>The genome of the white-rot fungus Pycnoporus cinnabarinus: a basidiomycete model with a versatile arsenal for lignocellulosic biomass breakdown.</title>
        <authorList>
            <person name="Levasseur A."/>
            <person name="Lomascolo A."/>
            <person name="Ruiz-Duenas F.J."/>
            <person name="Uzan E."/>
            <person name="Piumi F."/>
            <person name="Kues U."/>
            <person name="Ram A.F.J."/>
            <person name="Murat C."/>
            <person name="Haon M."/>
            <person name="Benoit I."/>
            <person name="Arfi Y."/>
            <person name="Chevret D."/>
            <person name="Drula E."/>
            <person name="Kwon M.J."/>
            <person name="Gouret P."/>
            <person name="Lesage-Meessen L."/>
            <person name="Lombard V."/>
            <person name="Mariette J."/>
            <person name="Noirot C."/>
            <person name="Park J."/>
            <person name="Patyshakuliyeva A."/>
            <person name="Wieneger R.A.B."/>
            <person name="Wosten H.A.B."/>
            <person name="Martin F."/>
            <person name="Coutinho P.M."/>
            <person name="de Vries R."/>
            <person name="Martinez A.T."/>
            <person name="Klopp C."/>
            <person name="Pontarotti P."/>
            <person name="Henrissat B."/>
            <person name="Record E."/>
        </authorList>
    </citation>
    <scope>NUCLEOTIDE SEQUENCE [LARGE SCALE GENOMIC DNA]</scope>
    <source>
        <strain evidence="1">BRFM137</strain>
    </source>
</reference>
<gene>
    <name evidence="1" type="ORF">BN946_scf184811.g5</name>
</gene>
<dbReference type="STRING" id="5643.A0A060T0D1"/>
<dbReference type="OrthoDB" id="2803349at2759"/>
<comment type="caution">
    <text evidence="1">The sequence shown here is derived from an EMBL/GenBank/DDBJ whole genome shotgun (WGS) entry which is preliminary data.</text>
</comment>
<dbReference type="Proteomes" id="UP000029665">
    <property type="component" value="Unassembled WGS sequence"/>
</dbReference>
<dbReference type="HOGENOM" id="CLU_448447_0_0_1"/>